<dbReference type="EMBL" id="BLAL01000321">
    <property type="protein sequence ID" value="GET03331.1"/>
    <property type="molecule type" value="Genomic_DNA"/>
</dbReference>
<proteinExistence type="predicted"/>
<dbReference type="Proteomes" id="UP000615446">
    <property type="component" value="Unassembled WGS sequence"/>
</dbReference>
<feature type="transmembrane region" description="Helical" evidence="2">
    <location>
        <begin position="166"/>
        <end position="187"/>
    </location>
</feature>
<keyword evidence="1" id="KW-0175">Coiled coil</keyword>
<dbReference type="OrthoDB" id="2373333at2759"/>
<keyword evidence="2" id="KW-0812">Transmembrane</keyword>
<sequence>MTTTMCSHSFENTASMFAPDMKGLHVIEFITNDQPYPAEKLIEKLQEFQATFQEEYEEFSVGSSQMHNQFSVPFFEQQHLFNSTSENDLEAGDDNEVEALIKKNAMIKSAIEKIRKATEEQEKQLRDKEEELQELYETFAELEEELQVTTYEPPRVMTKFERARRLGCFFLIMLLPILLVILLDAYIQANYMPFIN</sequence>
<name>A0A8H3MEM5_9GLOM</name>
<comment type="caution">
    <text evidence="3">The sequence shown here is derived from an EMBL/GenBank/DDBJ whole genome shotgun (WGS) entry which is preliminary data.</text>
</comment>
<gene>
    <name evidence="3" type="ORF">RCL2_002967500</name>
</gene>
<protein>
    <submittedName>
        <fullName evidence="3">Uncharacterized protein</fullName>
    </submittedName>
</protein>
<keyword evidence="2" id="KW-0472">Membrane</keyword>
<evidence type="ECO:0000256" key="1">
    <source>
        <dbReference type="SAM" id="Coils"/>
    </source>
</evidence>
<evidence type="ECO:0000256" key="2">
    <source>
        <dbReference type="SAM" id="Phobius"/>
    </source>
</evidence>
<accession>A0A8H3MEM5</accession>
<reference evidence="3" key="1">
    <citation type="submission" date="2019-10" db="EMBL/GenBank/DDBJ databases">
        <title>Conservation and host-specific expression of non-tandemly repeated heterogenous ribosome RNA gene in arbuscular mycorrhizal fungi.</title>
        <authorList>
            <person name="Maeda T."/>
            <person name="Kobayashi Y."/>
            <person name="Nakagawa T."/>
            <person name="Ezawa T."/>
            <person name="Yamaguchi K."/>
            <person name="Bino T."/>
            <person name="Nishimoto Y."/>
            <person name="Shigenobu S."/>
            <person name="Kawaguchi M."/>
        </authorList>
    </citation>
    <scope>NUCLEOTIDE SEQUENCE</scope>
    <source>
        <strain evidence="3">HR1</strain>
    </source>
</reference>
<dbReference type="AlphaFoldDB" id="A0A8H3MEM5"/>
<organism evidence="3 4">
    <name type="scientific">Rhizophagus clarus</name>
    <dbReference type="NCBI Taxonomy" id="94130"/>
    <lineage>
        <taxon>Eukaryota</taxon>
        <taxon>Fungi</taxon>
        <taxon>Fungi incertae sedis</taxon>
        <taxon>Mucoromycota</taxon>
        <taxon>Glomeromycotina</taxon>
        <taxon>Glomeromycetes</taxon>
        <taxon>Glomerales</taxon>
        <taxon>Glomeraceae</taxon>
        <taxon>Rhizophagus</taxon>
    </lineage>
</organism>
<evidence type="ECO:0000313" key="4">
    <source>
        <dbReference type="Proteomes" id="UP000615446"/>
    </source>
</evidence>
<evidence type="ECO:0000313" key="3">
    <source>
        <dbReference type="EMBL" id="GET03331.1"/>
    </source>
</evidence>
<feature type="coiled-coil region" evidence="1">
    <location>
        <begin position="100"/>
        <end position="152"/>
    </location>
</feature>
<keyword evidence="2" id="KW-1133">Transmembrane helix</keyword>